<sequence length="1642" mass="184812">MTSPDSISLDESSEGSSDYPNFVLVGKIISSRKPHRQGVFNVINKAWRTRGNFSISVWRDSLYAFTFDLEEDLIKIMNQAPWSVMGGLLVLARWNHDMTIEDLVFSSSPFWVQVHGLPLGQMNRKNGEAIANLIGKPDPSGMKVYDTSTFKNYLRLRVIIDITKPLKKGFFLKRRDKEDLWIRFKYERLSDFCYVLDSPPDKAARVITTTAEGEGAESVQDGTVLVRKDKTVIPCDEPAGILSSREATCLSSISKSCSSKDKGISPPPFVLFTDYKSVPLNPTFSITRLGPTLNHSPSGPDYFVEEPPDSPGHYNRLSLLGPPFPDKPLLEAPSDISPLINPSQLDPNRATKSPPSPNPPSTVGLSSIFDKLLCLKRKSPPTSPSNVSPPLKIQKPDHPVEAFSSPAPDIPYFTPGEFEAFIQPGILSLAQPTGDFGKARKSAARRASSFKRKGILNEVPIVPSFQHNQQDLLGFSIDVTPIANGDEISPTEASNVSSPHGGKNWTLSCIYFHPDAGTKAQAWSHLRSCSRSLFSPWLCIGDFNEVSSSKEKWGGLPVSSSRLEAFNGLISDCSLLDLEFKGLSYTWSNNRSGLDNIRERIDRALANAEWRVMFPYAQVFQDAIIGSDHSPLLLDFCVSPNPVRKAFKFESLWTTSPNCLPTIKDNWPVQVQGSAMFRWSSKLKALKKVLKEWSRREFGNNKTRLAELKDQLTYVQSLAPTAENLQVQQAIHKTMEIIMAREEMYLHQRSRVNWLNYGDRNSKFFYTTLIQRRQRNQILRLKAHDGVWKESEDDINLEIGHYFTALFENDGPRDFTTSTDHIFPKVTGEMNRILTKQVNNEEIRVAVFQMGALKAPGPDGYPGLFFQKFWNEVGGDTCLAVKSFFQGGFLLKKLNHTNIVLIPKVPHPESLSQFRPISLCNFSVKIISKVLANRLKKFLNGIITPYQSAFVPGRQIQDNILVAHEAFHFLKRKRRGKESFAAIKLDLSKAYDRVQWDFLEVVMRKIGFCDMFIHWVMQIVSTVSYTVTANGKNRFSFLPSRGLRQGDPLSPYLFLIIMDVLSVMLCNGIRDNMFNGLKIKRGCPLLSHVMFADDVLLFVSNGNRGTHNLKNILDQFCIASGQLINFEKSSICFSANTSQDAKRVICNILNIPIMGADSKYLGLPFFWGRSKSEAYMFLIEKAITKMQGWKTKDLNAAGKETLIKHVIQAIPSYAMACFSLSQKFCNKLNKYVRRFWWSGSPEDAKIHWVNGDDLCKAKNQGGLGFRDFKSFNLALLAKQGWRLIQNPNAFWARLLKSLYFPNGNFLKATKGSRPSWAWASLLKGRELLMKGVRWQIQNGASVDFWVDKWVPSLPSFCIQSTKPPWVPNNKVADFINPTSGEWRIAKLRQVLSEEEIQAVTNIPISKLEGADAVIWGLHPSGKYTVKRGYHKAWSDYIVSKPERPSTSNVPVFLCWFIWKARNDLVFQSLKQSPVSIVARAMGAWDEFISATETISSTHQSRHSSPPLPSLHWIPPAAGYMKINCDASWSKDLKRGWGGIILRDDRGHLVDGRRFRISASSAFLAEASVLREACLFAKALNLSSVCIKNDNVQLISLSVSELVPPWQALAIISDIRLLASEMRLSFCWTPREGNEAAHWIASS</sequence>
<dbReference type="Gene3D" id="3.60.10.10">
    <property type="entry name" value="Endonuclease/exonuclease/phosphatase"/>
    <property type="match status" value="1"/>
</dbReference>
<dbReference type="InterPro" id="IPR036691">
    <property type="entry name" value="Endo/exonu/phosph_ase_sf"/>
</dbReference>
<feature type="domain" description="Reverse transcriptase" evidence="2">
    <location>
        <begin position="883"/>
        <end position="1165"/>
    </location>
</feature>
<dbReference type="InterPro" id="IPR043502">
    <property type="entry name" value="DNA/RNA_pol_sf"/>
</dbReference>
<dbReference type="SUPFAM" id="SSF53098">
    <property type="entry name" value="Ribonuclease H-like"/>
    <property type="match status" value="1"/>
</dbReference>
<organism evidence="3 4">
    <name type="scientific">Rhododendron simsii</name>
    <name type="common">Sims's rhododendron</name>
    <dbReference type="NCBI Taxonomy" id="118357"/>
    <lineage>
        <taxon>Eukaryota</taxon>
        <taxon>Viridiplantae</taxon>
        <taxon>Streptophyta</taxon>
        <taxon>Embryophyta</taxon>
        <taxon>Tracheophyta</taxon>
        <taxon>Spermatophyta</taxon>
        <taxon>Magnoliopsida</taxon>
        <taxon>eudicotyledons</taxon>
        <taxon>Gunneridae</taxon>
        <taxon>Pentapetalae</taxon>
        <taxon>asterids</taxon>
        <taxon>Ericales</taxon>
        <taxon>Ericaceae</taxon>
        <taxon>Ericoideae</taxon>
        <taxon>Rhodoreae</taxon>
        <taxon>Rhododendron</taxon>
    </lineage>
</organism>
<dbReference type="CDD" id="cd01650">
    <property type="entry name" value="RT_nLTR_like"/>
    <property type="match status" value="1"/>
</dbReference>
<dbReference type="PROSITE" id="PS50878">
    <property type="entry name" value="RT_POL"/>
    <property type="match status" value="1"/>
</dbReference>
<dbReference type="InterPro" id="IPR025836">
    <property type="entry name" value="Zn_knuckle_CX2CX4HX4C"/>
</dbReference>
<evidence type="ECO:0000313" key="4">
    <source>
        <dbReference type="Proteomes" id="UP000626092"/>
    </source>
</evidence>
<keyword evidence="4" id="KW-1185">Reference proteome</keyword>
<proteinExistence type="predicted"/>
<dbReference type="InterPro" id="IPR036397">
    <property type="entry name" value="RNaseH_sf"/>
</dbReference>
<dbReference type="PANTHER" id="PTHR33116">
    <property type="entry name" value="REVERSE TRANSCRIPTASE ZINC-BINDING DOMAIN-CONTAINING PROTEIN-RELATED-RELATED"/>
    <property type="match status" value="1"/>
</dbReference>
<feature type="region of interest" description="Disordered" evidence="1">
    <location>
        <begin position="297"/>
        <end position="362"/>
    </location>
</feature>
<dbReference type="Pfam" id="PF14392">
    <property type="entry name" value="zf-CCHC_4"/>
    <property type="match status" value="1"/>
</dbReference>
<dbReference type="GO" id="GO:0003676">
    <property type="term" value="F:nucleic acid binding"/>
    <property type="evidence" value="ECO:0007669"/>
    <property type="project" value="InterPro"/>
</dbReference>
<evidence type="ECO:0000259" key="2">
    <source>
        <dbReference type="PROSITE" id="PS50878"/>
    </source>
</evidence>
<dbReference type="Pfam" id="PF00078">
    <property type="entry name" value="RVT_1"/>
    <property type="match status" value="1"/>
</dbReference>
<dbReference type="SUPFAM" id="SSF56219">
    <property type="entry name" value="DNase I-like"/>
    <property type="match status" value="1"/>
</dbReference>
<gene>
    <name evidence="3" type="ORF">RHSIM_Rhsim04G0100600</name>
</gene>
<dbReference type="GO" id="GO:0004523">
    <property type="term" value="F:RNA-DNA hybrid ribonuclease activity"/>
    <property type="evidence" value="ECO:0007669"/>
    <property type="project" value="InterPro"/>
</dbReference>
<dbReference type="InterPro" id="IPR000477">
    <property type="entry name" value="RT_dom"/>
</dbReference>
<dbReference type="PANTHER" id="PTHR33116:SF86">
    <property type="entry name" value="REVERSE TRANSCRIPTASE DOMAIN-CONTAINING PROTEIN"/>
    <property type="match status" value="1"/>
</dbReference>
<reference evidence="3" key="1">
    <citation type="submission" date="2019-11" db="EMBL/GenBank/DDBJ databases">
        <authorList>
            <person name="Liu Y."/>
            <person name="Hou J."/>
            <person name="Li T.-Q."/>
            <person name="Guan C.-H."/>
            <person name="Wu X."/>
            <person name="Wu H.-Z."/>
            <person name="Ling F."/>
            <person name="Zhang R."/>
            <person name="Shi X.-G."/>
            <person name="Ren J.-P."/>
            <person name="Chen E.-F."/>
            <person name="Sun J.-M."/>
        </authorList>
    </citation>
    <scope>NUCLEOTIDE SEQUENCE</scope>
    <source>
        <strain evidence="3">Adult_tree_wgs_1</strain>
        <tissue evidence="3">Leaves</tissue>
    </source>
</reference>
<comment type="caution">
    <text evidence="3">The sequence shown here is derived from an EMBL/GenBank/DDBJ whole genome shotgun (WGS) entry which is preliminary data.</text>
</comment>
<dbReference type="InterPro" id="IPR025558">
    <property type="entry name" value="DUF4283"/>
</dbReference>
<accession>A0A834H5X4</accession>
<protein>
    <recommendedName>
        <fullName evidence="2">Reverse transcriptase domain-containing protein</fullName>
    </recommendedName>
</protein>
<dbReference type="SUPFAM" id="SSF56672">
    <property type="entry name" value="DNA/RNA polymerases"/>
    <property type="match status" value="1"/>
</dbReference>
<dbReference type="CDD" id="cd06222">
    <property type="entry name" value="RNase_H_like"/>
    <property type="match status" value="1"/>
</dbReference>
<dbReference type="InterPro" id="IPR012337">
    <property type="entry name" value="RNaseH-like_sf"/>
</dbReference>
<dbReference type="EMBL" id="WJXA01000004">
    <property type="protein sequence ID" value="KAF7145940.1"/>
    <property type="molecule type" value="Genomic_DNA"/>
</dbReference>
<dbReference type="Gene3D" id="3.30.420.10">
    <property type="entry name" value="Ribonuclease H-like superfamily/Ribonuclease H"/>
    <property type="match status" value="1"/>
</dbReference>
<evidence type="ECO:0000256" key="1">
    <source>
        <dbReference type="SAM" id="MobiDB-lite"/>
    </source>
</evidence>
<dbReference type="Proteomes" id="UP000626092">
    <property type="component" value="Unassembled WGS sequence"/>
</dbReference>
<name>A0A834H5X4_RHOSS</name>
<dbReference type="OrthoDB" id="1750790at2759"/>
<dbReference type="Pfam" id="PF14111">
    <property type="entry name" value="DUF4283"/>
    <property type="match status" value="1"/>
</dbReference>
<dbReference type="InterPro" id="IPR044730">
    <property type="entry name" value="RNase_H-like_dom_plant"/>
</dbReference>
<dbReference type="Pfam" id="PF13456">
    <property type="entry name" value="RVT_3"/>
    <property type="match status" value="1"/>
</dbReference>
<dbReference type="InterPro" id="IPR002156">
    <property type="entry name" value="RNaseH_domain"/>
</dbReference>
<evidence type="ECO:0000313" key="3">
    <source>
        <dbReference type="EMBL" id="KAF7145940.1"/>
    </source>
</evidence>